<dbReference type="PROSITE" id="PS00018">
    <property type="entry name" value="EF_HAND_1"/>
    <property type="match status" value="2"/>
</dbReference>
<dbReference type="EnsemblMetazoa" id="AFUN020106-RA">
    <property type="protein sequence ID" value="AFUN020106-PA"/>
    <property type="gene ID" value="AFUN020106"/>
</dbReference>
<feature type="compositionally biased region" description="Polar residues" evidence="5">
    <location>
        <begin position="10"/>
        <end position="21"/>
    </location>
</feature>
<dbReference type="VEuPathDB" id="VectorBase:AFUN020106"/>
<evidence type="ECO:0000256" key="1">
    <source>
        <dbReference type="ARBA" id="ARBA00006049"/>
    </source>
</evidence>
<feature type="compositionally biased region" description="Low complexity" evidence="5">
    <location>
        <begin position="536"/>
        <end position="549"/>
    </location>
</feature>
<evidence type="ECO:0000256" key="2">
    <source>
        <dbReference type="ARBA" id="ARBA00022723"/>
    </source>
</evidence>
<dbReference type="PANTHER" id="PTHR23055">
    <property type="entry name" value="CALCIUM BINDING PROTEINS"/>
    <property type="match status" value="1"/>
</dbReference>
<comment type="similarity">
    <text evidence="1">Belongs to the recoverin family.</text>
</comment>
<feature type="domain" description="EF-hand" evidence="6">
    <location>
        <begin position="335"/>
        <end position="370"/>
    </location>
</feature>
<dbReference type="Pfam" id="PF13499">
    <property type="entry name" value="EF-hand_7"/>
    <property type="match status" value="1"/>
</dbReference>
<feature type="region of interest" description="Disordered" evidence="5">
    <location>
        <begin position="618"/>
        <end position="643"/>
    </location>
</feature>
<proteinExistence type="inferred from homology"/>
<feature type="region of interest" description="Disordered" evidence="5">
    <location>
        <begin position="580"/>
        <end position="599"/>
    </location>
</feature>
<dbReference type="InterPro" id="IPR002048">
    <property type="entry name" value="EF_hand_dom"/>
</dbReference>
<protein>
    <recommendedName>
        <fullName evidence="6">EF-hand domain-containing protein</fullName>
    </recommendedName>
</protein>
<dbReference type="VEuPathDB" id="VectorBase:AFUN2_008672"/>
<evidence type="ECO:0000259" key="6">
    <source>
        <dbReference type="PROSITE" id="PS50222"/>
    </source>
</evidence>
<feature type="domain" description="EF-hand" evidence="6">
    <location>
        <begin position="287"/>
        <end position="322"/>
    </location>
</feature>
<dbReference type="InterPro" id="IPR018247">
    <property type="entry name" value="EF_Hand_1_Ca_BS"/>
</dbReference>
<evidence type="ECO:0000256" key="3">
    <source>
        <dbReference type="ARBA" id="ARBA00022737"/>
    </source>
</evidence>
<dbReference type="STRING" id="62324.A0A4Y0BNF4"/>
<feature type="compositionally biased region" description="Polar residues" evidence="5">
    <location>
        <begin position="471"/>
        <end position="481"/>
    </location>
</feature>
<feature type="compositionally biased region" description="Polar residues" evidence="5">
    <location>
        <begin position="409"/>
        <end position="429"/>
    </location>
</feature>
<dbReference type="InterPro" id="IPR011992">
    <property type="entry name" value="EF-hand-dom_pair"/>
</dbReference>
<feature type="domain" description="EF-hand" evidence="6">
    <location>
        <begin position="251"/>
        <end position="286"/>
    </location>
</feature>
<dbReference type="InterPro" id="IPR028846">
    <property type="entry name" value="Recoverin"/>
</dbReference>
<feature type="compositionally biased region" description="Basic residues" evidence="5">
    <location>
        <begin position="119"/>
        <end position="131"/>
    </location>
</feature>
<dbReference type="SMART" id="SM00054">
    <property type="entry name" value="EFh"/>
    <property type="match status" value="3"/>
</dbReference>
<accession>A0A4Y0BNF4</accession>
<evidence type="ECO:0000256" key="4">
    <source>
        <dbReference type="ARBA" id="ARBA00022837"/>
    </source>
</evidence>
<dbReference type="GO" id="GO:0005509">
    <property type="term" value="F:calcium ion binding"/>
    <property type="evidence" value="ECO:0007669"/>
    <property type="project" value="InterPro"/>
</dbReference>
<feature type="compositionally biased region" description="Basic residues" evidence="5">
    <location>
        <begin position="629"/>
        <end position="641"/>
    </location>
</feature>
<dbReference type="Gene3D" id="1.10.238.10">
    <property type="entry name" value="EF-hand"/>
    <property type="match status" value="1"/>
</dbReference>
<dbReference type="PROSITE" id="PS50222">
    <property type="entry name" value="EF_HAND_2"/>
    <property type="match status" value="3"/>
</dbReference>
<dbReference type="AlphaFoldDB" id="A0A4Y0BNF4"/>
<feature type="compositionally biased region" description="Low complexity" evidence="5">
    <location>
        <begin position="135"/>
        <end position="148"/>
    </location>
</feature>
<keyword evidence="4" id="KW-0106">Calcium</keyword>
<keyword evidence="3" id="KW-0677">Repeat</keyword>
<evidence type="ECO:0000256" key="5">
    <source>
        <dbReference type="SAM" id="MobiDB-lite"/>
    </source>
</evidence>
<feature type="region of interest" description="Disordered" evidence="5">
    <location>
        <begin position="118"/>
        <end position="148"/>
    </location>
</feature>
<keyword evidence="2" id="KW-0479">Metal-binding</keyword>
<name>A0A4Y0BNF4_ANOFN</name>
<feature type="compositionally biased region" description="Low complexity" evidence="5">
    <location>
        <begin position="437"/>
        <end position="450"/>
    </location>
</feature>
<reference evidence="7" key="1">
    <citation type="submission" date="2020-05" db="UniProtKB">
        <authorList>
            <consortium name="EnsemblMetazoa"/>
        </authorList>
    </citation>
    <scope>IDENTIFICATION</scope>
    <source>
        <strain evidence="7">FUMOZ</strain>
    </source>
</reference>
<feature type="compositionally biased region" description="Basic residues" evidence="5">
    <location>
        <begin position="508"/>
        <end position="529"/>
    </location>
</feature>
<dbReference type="CDD" id="cd00051">
    <property type="entry name" value="EFh"/>
    <property type="match status" value="2"/>
</dbReference>
<dbReference type="PANTHER" id="PTHR23055:SF167">
    <property type="entry name" value="EF-HAND DOMAIN-CONTAINING PROTEIN"/>
    <property type="match status" value="1"/>
</dbReference>
<evidence type="ECO:0000313" key="7">
    <source>
        <dbReference type="EnsemblMetazoa" id="AFUN020106-PA"/>
    </source>
</evidence>
<feature type="region of interest" description="Disordered" evidence="5">
    <location>
        <begin position="1"/>
        <end position="21"/>
    </location>
</feature>
<dbReference type="VEuPathDB" id="VectorBase:AFUN2_012935"/>
<dbReference type="PRINTS" id="PR00450">
    <property type="entry name" value="RECOVERIN"/>
</dbReference>
<sequence length="714" mass="77739">MQLVNRGHRSSSTVSADGHQLPSTTATDIALMRWSSRGFTAIPVEPDDMASGSSSSTVDSLVATSHNGSAPVGVTASAPPAGGPRQIDYLTLDTATGVCESGGMATDGNRWQRMMPQLAHHKGQRRTKQHRPGNATSSSASASIQPSTASSTSCLRDCLLCRCCRSGANMDEQKEASDQEEGNYEYCELEEIVSPPKYRPESIAALCEATRFTEAEIKRIYRGFKAECPAGIIREETFKFIYSQFFPQGANTGLYAHYVFNTLDKEHTGILSFENFVQGLSILSRGTLEEKLCWTFSLYDINHDGKITREEMTDIVTAIYELMGARDDGGTDEVNIKSKVDTIFQKMDTNQDGVITIEEFLDCCRKDQLISSSMDYVLERGSNGAGYEDDSDQEPKGDESNENSNESSLQTAILKSDTSNGPTTTTAGSIANRMEPTVTATTTSTGSAKTQIPPPTSGAPTLCLQQQQQQGTTNSISNGTSKGHRTSRTSKQSILVNGRTKTNATARHQNHFHHQHSHPSSHLHHHHPHQPCSTAQQQQQQQQQQQSQQPLLKHYHIPLQDTYHSQQPLQPLHLSTLRLGQGSCYAPPPPPPLPTSKLAPPQTLSLALPPCNGSYLGQLSASSSNSSSHQHHHHHHYHHHLQPSGRIATISSPMSPPGSCCGGGAVTRPNELNCCPIAVDPSQQLRVAPQSDVPTPTLVKVKAWYTVTKQGLTY</sequence>
<dbReference type="SUPFAM" id="SSF47473">
    <property type="entry name" value="EF-hand"/>
    <property type="match status" value="1"/>
</dbReference>
<feature type="compositionally biased region" description="Polar residues" evidence="5">
    <location>
        <begin position="489"/>
        <end position="507"/>
    </location>
</feature>
<organism evidence="7">
    <name type="scientific">Anopheles funestus</name>
    <name type="common">African malaria mosquito</name>
    <dbReference type="NCBI Taxonomy" id="62324"/>
    <lineage>
        <taxon>Eukaryota</taxon>
        <taxon>Metazoa</taxon>
        <taxon>Ecdysozoa</taxon>
        <taxon>Arthropoda</taxon>
        <taxon>Hexapoda</taxon>
        <taxon>Insecta</taxon>
        <taxon>Pterygota</taxon>
        <taxon>Neoptera</taxon>
        <taxon>Endopterygota</taxon>
        <taxon>Diptera</taxon>
        <taxon>Nematocera</taxon>
        <taxon>Culicoidea</taxon>
        <taxon>Culicidae</taxon>
        <taxon>Anophelinae</taxon>
        <taxon>Anopheles</taxon>
    </lineage>
</organism>
<feature type="region of interest" description="Disordered" evidence="5">
    <location>
        <begin position="381"/>
        <end position="550"/>
    </location>
</feature>
<dbReference type="FunFam" id="1.10.238.10:FF:000009">
    <property type="entry name" value="Visinin-like protein 1"/>
    <property type="match status" value="1"/>
</dbReference>